<dbReference type="EMBL" id="LR797323">
    <property type="protein sequence ID" value="CAB4202743.1"/>
    <property type="molecule type" value="Genomic_DNA"/>
</dbReference>
<name>A0A6J5RZL4_9CAUD</name>
<feature type="compositionally biased region" description="Basic and acidic residues" evidence="1">
    <location>
        <begin position="28"/>
        <end position="39"/>
    </location>
</feature>
<feature type="region of interest" description="Disordered" evidence="1">
    <location>
        <begin position="1"/>
        <end position="39"/>
    </location>
</feature>
<organism evidence="2">
    <name type="scientific">uncultured Caudovirales phage</name>
    <dbReference type="NCBI Taxonomy" id="2100421"/>
    <lineage>
        <taxon>Viruses</taxon>
        <taxon>Duplodnaviria</taxon>
        <taxon>Heunggongvirae</taxon>
        <taxon>Uroviricota</taxon>
        <taxon>Caudoviricetes</taxon>
        <taxon>Peduoviridae</taxon>
        <taxon>Maltschvirus</taxon>
        <taxon>Maltschvirus maltsch</taxon>
    </lineage>
</organism>
<evidence type="ECO:0000313" key="2">
    <source>
        <dbReference type="EMBL" id="CAB4202743.1"/>
    </source>
</evidence>
<feature type="compositionally biased region" description="Polar residues" evidence="1">
    <location>
        <begin position="10"/>
        <end position="22"/>
    </location>
</feature>
<evidence type="ECO:0000256" key="1">
    <source>
        <dbReference type="SAM" id="MobiDB-lite"/>
    </source>
</evidence>
<gene>
    <name evidence="2" type="ORF">UFOVP1369_36</name>
</gene>
<reference evidence="2" key="1">
    <citation type="submission" date="2020-05" db="EMBL/GenBank/DDBJ databases">
        <authorList>
            <person name="Chiriac C."/>
            <person name="Salcher M."/>
            <person name="Ghai R."/>
            <person name="Kavagutti S V."/>
        </authorList>
    </citation>
    <scope>NUCLEOTIDE SEQUENCE</scope>
</reference>
<sequence>MYRIEKENEMQNTNDQQVNPWDTSAEAAPEKPTKSKRTKVEEVVVVKPAPPISANAGDFDMDGLMTDFPTAKELERFVFDETGIVLNLKGRANKLKYQVAMDVLNGQEVEPKFVGGDNPYIDRTELIPVEDLKAIPAKDPSLPGVEDLQNIFVSNSIPHPDFEARMQDKKVSVYFRKYKTGQISYEIVGPVDQRPHGVKLDKYGRERPEIIKWVDPRTGEQIVVREDGSMTPQGRKLRAMMQTFRVNKSNHWDTWIDREFVSLNDSVASNPWELS</sequence>
<protein>
    <submittedName>
        <fullName evidence="2">Uncharacterized protein</fullName>
    </submittedName>
</protein>
<accession>A0A6J5RZL4</accession>
<proteinExistence type="predicted"/>